<dbReference type="InterPro" id="IPR029063">
    <property type="entry name" value="SAM-dependent_MTases_sf"/>
</dbReference>
<accession>A0A3M4M1I6</accession>
<dbReference type="RefSeq" id="WP_122315414.1">
    <property type="nucleotide sequence ID" value="NZ_RBRE01000035.1"/>
</dbReference>
<dbReference type="SUPFAM" id="SSF53335">
    <property type="entry name" value="S-adenosyl-L-methionine-dependent methyltransferases"/>
    <property type="match status" value="1"/>
</dbReference>
<dbReference type="Proteomes" id="UP000277236">
    <property type="component" value="Unassembled WGS sequence"/>
</dbReference>
<evidence type="ECO:0000313" key="2">
    <source>
        <dbReference type="Proteomes" id="UP000277236"/>
    </source>
</evidence>
<dbReference type="EMBL" id="RBRE01000035">
    <property type="protein sequence ID" value="RMQ47718.1"/>
    <property type="molecule type" value="Genomic_DNA"/>
</dbReference>
<organism evidence="1 2">
    <name type="scientific">Pseudomonas cichorii</name>
    <dbReference type="NCBI Taxonomy" id="36746"/>
    <lineage>
        <taxon>Bacteria</taxon>
        <taxon>Pseudomonadati</taxon>
        <taxon>Pseudomonadota</taxon>
        <taxon>Gammaproteobacteria</taxon>
        <taxon>Pseudomonadales</taxon>
        <taxon>Pseudomonadaceae</taxon>
        <taxon>Pseudomonas</taxon>
    </lineage>
</organism>
<dbReference type="InterPro" id="IPR008715">
    <property type="entry name" value="SAM-MeTfrase_NodS-like"/>
</dbReference>
<sequence length="199" mass="23198">MSVTEQYFDEIFRDNNDPWAFRQRWYERRKRALTLATLTRERYSTIFEPGCANAELSAELAARCDRLECCDTSSRAVELARQRLAGFDHAHVQQARLPQQWPEGRFELIVLSELGYYLDREDLHRLIDCALASLTSDGQLLACHWRPAIEGCPLNADQVHRILAERLQMHRLSSHHEDDFLMDLWSHDQTSVATQGKLR</sequence>
<dbReference type="OrthoDB" id="116799at2"/>
<keyword evidence="1" id="KW-0489">Methyltransferase</keyword>
<dbReference type="Gene3D" id="3.40.50.150">
    <property type="entry name" value="Vaccinia Virus protein VP39"/>
    <property type="match status" value="1"/>
</dbReference>
<keyword evidence="1" id="KW-0808">Transferase</keyword>
<protein>
    <submittedName>
        <fullName evidence="1">Methyltransferase</fullName>
    </submittedName>
</protein>
<dbReference type="GO" id="GO:0008757">
    <property type="term" value="F:S-adenosylmethionine-dependent methyltransferase activity"/>
    <property type="evidence" value="ECO:0007669"/>
    <property type="project" value="InterPro"/>
</dbReference>
<comment type="caution">
    <text evidence="1">The sequence shown here is derived from an EMBL/GenBank/DDBJ whole genome shotgun (WGS) entry which is preliminary data.</text>
</comment>
<dbReference type="Pfam" id="PF05401">
    <property type="entry name" value="NodS"/>
    <property type="match status" value="1"/>
</dbReference>
<reference evidence="1 2" key="1">
    <citation type="submission" date="2018-08" db="EMBL/GenBank/DDBJ databases">
        <title>Recombination of ecologically and evolutionarily significant loci maintains genetic cohesion in the Pseudomonas syringae species complex.</title>
        <authorList>
            <person name="Dillon M."/>
            <person name="Thakur S."/>
            <person name="Almeida R.N.D."/>
            <person name="Weir B.S."/>
            <person name="Guttman D.S."/>
        </authorList>
    </citation>
    <scope>NUCLEOTIDE SEQUENCE [LARGE SCALE GENOMIC DNA]</scope>
    <source>
        <strain evidence="1 2">ICMP 3353</strain>
    </source>
</reference>
<gene>
    <name evidence="1" type="ORF">ALQ04_04247</name>
</gene>
<evidence type="ECO:0000313" key="1">
    <source>
        <dbReference type="EMBL" id="RMQ47718.1"/>
    </source>
</evidence>
<name>A0A3M4M1I6_PSECI</name>
<dbReference type="GO" id="GO:0009312">
    <property type="term" value="P:oligosaccharide biosynthetic process"/>
    <property type="evidence" value="ECO:0007669"/>
    <property type="project" value="InterPro"/>
</dbReference>
<dbReference type="AlphaFoldDB" id="A0A3M4M1I6"/>
<dbReference type="GO" id="GO:0032259">
    <property type="term" value="P:methylation"/>
    <property type="evidence" value="ECO:0007669"/>
    <property type="project" value="UniProtKB-KW"/>
</dbReference>
<dbReference type="CDD" id="cd02440">
    <property type="entry name" value="AdoMet_MTases"/>
    <property type="match status" value="1"/>
</dbReference>
<proteinExistence type="predicted"/>